<dbReference type="SUPFAM" id="SSF55073">
    <property type="entry name" value="Nucleotide cyclase"/>
    <property type="match status" value="1"/>
</dbReference>
<dbReference type="InterPro" id="IPR029787">
    <property type="entry name" value="Nucleotide_cyclase"/>
</dbReference>
<comment type="caution">
    <text evidence="10">The sequence shown here is derived from an EMBL/GenBank/DDBJ whole genome shotgun (WGS) entry which is preliminary data.</text>
</comment>
<dbReference type="FunFam" id="3.30.70.1230:FF:000016">
    <property type="entry name" value="Adenylate/guanylate cyclase domain-containing protein"/>
    <property type="match status" value="1"/>
</dbReference>
<dbReference type="Gene3D" id="3.30.70.1230">
    <property type="entry name" value="Nucleotide cyclase"/>
    <property type="match status" value="1"/>
</dbReference>
<evidence type="ECO:0000313" key="11">
    <source>
        <dbReference type="Proteomes" id="UP000232196"/>
    </source>
</evidence>
<keyword evidence="5 7" id="KW-1133">Transmembrane helix</keyword>
<evidence type="ECO:0000313" key="10">
    <source>
        <dbReference type="EMBL" id="PJZ26705.1"/>
    </source>
</evidence>
<evidence type="ECO:0000256" key="3">
    <source>
        <dbReference type="ARBA" id="ARBA00022475"/>
    </source>
</evidence>
<dbReference type="GO" id="GO:0016020">
    <property type="term" value="C:membrane"/>
    <property type="evidence" value="ECO:0007669"/>
    <property type="project" value="InterPro"/>
</dbReference>
<evidence type="ECO:0000259" key="8">
    <source>
        <dbReference type="PROSITE" id="PS50125"/>
    </source>
</evidence>
<comment type="subcellular location">
    <subcellularLocation>
        <location evidence="1">Cell envelope</location>
    </subcellularLocation>
</comment>
<dbReference type="EMBL" id="NPDN01000002">
    <property type="protein sequence ID" value="PJZ26705.1"/>
    <property type="molecule type" value="Genomic_DNA"/>
</dbReference>
<dbReference type="Gene3D" id="3.30.450.20">
    <property type="entry name" value="PAS domain"/>
    <property type="match status" value="1"/>
</dbReference>
<dbReference type="InterPro" id="IPR001054">
    <property type="entry name" value="A/G_cyclase"/>
</dbReference>
<dbReference type="InterPro" id="IPR003660">
    <property type="entry name" value="HAMP_dom"/>
</dbReference>
<feature type="domain" description="Guanylate cyclase" evidence="8">
    <location>
        <begin position="565"/>
        <end position="697"/>
    </location>
</feature>
<keyword evidence="4 7" id="KW-0812">Transmembrane</keyword>
<dbReference type="Pfam" id="PF00211">
    <property type="entry name" value="Guanylate_cyc"/>
    <property type="match status" value="1"/>
</dbReference>
<dbReference type="PANTHER" id="PTHR43081">
    <property type="entry name" value="ADENYLATE CYCLASE, TERMINAL-DIFFERENTIATION SPECIFIC-RELATED"/>
    <property type="match status" value="1"/>
</dbReference>
<dbReference type="GO" id="GO:0006171">
    <property type="term" value="P:cAMP biosynthetic process"/>
    <property type="evidence" value="ECO:0007669"/>
    <property type="project" value="TreeGrafter"/>
</dbReference>
<dbReference type="SMART" id="SM00304">
    <property type="entry name" value="HAMP"/>
    <property type="match status" value="1"/>
</dbReference>
<dbReference type="SUPFAM" id="SSF158472">
    <property type="entry name" value="HAMP domain-like"/>
    <property type="match status" value="1"/>
</dbReference>
<dbReference type="InterPro" id="IPR050697">
    <property type="entry name" value="Adenylyl/Guanylyl_Cyclase_3/4"/>
</dbReference>
<dbReference type="CDD" id="cd06225">
    <property type="entry name" value="HAMP"/>
    <property type="match status" value="1"/>
</dbReference>
<gene>
    <name evidence="10" type="ORF">CH357_04225</name>
</gene>
<reference evidence="10 11" key="1">
    <citation type="submission" date="2017-07" db="EMBL/GenBank/DDBJ databases">
        <title>Leptospira spp. isolated from tropical soils.</title>
        <authorList>
            <person name="Thibeaux R."/>
            <person name="Iraola G."/>
            <person name="Ferres I."/>
            <person name="Bierque E."/>
            <person name="Girault D."/>
            <person name="Soupe-Gilbert M.-E."/>
            <person name="Picardeau M."/>
            <person name="Goarant C."/>
        </authorList>
    </citation>
    <scope>NUCLEOTIDE SEQUENCE [LARGE SCALE GENOMIC DNA]</scope>
    <source>
        <strain evidence="10 11">MCA1-C-A1</strain>
    </source>
</reference>
<dbReference type="OrthoDB" id="9806704at2"/>
<evidence type="ECO:0000256" key="7">
    <source>
        <dbReference type="SAM" id="Phobius"/>
    </source>
</evidence>
<organism evidence="10 11">
    <name type="scientific">Leptospira hartskeerlii</name>
    <dbReference type="NCBI Taxonomy" id="2023177"/>
    <lineage>
        <taxon>Bacteria</taxon>
        <taxon>Pseudomonadati</taxon>
        <taxon>Spirochaetota</taxon>
        <taxon>Spirochaetia</taxon>
        <taxon>Leptospirales</taxon>
        <taxon>Leptospiraceae</taxon>
        <taxon>Leptospira</taxon>
    </lineage>
</organism>
<dbReference type="Gene3D" id="1.10.8.500">
    <property type="entry name" value="HAMP domain in histidine kinase"/>
    <property type="match status" value="1"/>
</dbReference>
<evidence type="ECO:0000259" key="9">
    <source>
        <dbReference type="PROSITE" id="PS50885"/>
    </source>
</evidence>
<dbReference type="RefSeq" id="WP_100705521.1">
    <property type="nucleotide sequence ID" value="NZ_NPDN01000002.1"/>
</dbReference>
<evidence type="ECO:0000256" key="6">
    <source>
        <dbReference type="ARBA" id="ARBA00023136"/>
    </source>
</evidence>
<dbReference type="PROSITE" id="PS50885">
    <property type="entry name" value="HAMP"/>
    <property type="match status" value="1"/>
</dbReference>
<proteinExistence type="inferred from homology"/>
<dbReference type="AlphaFoldDB" id="A0A2M9XG75"/>
<evidence type="ECO:0000256" key="4">
    <source>
        <dbReference type="ARBA" id="ARBA00022692"/>
    </source>
</evidence>
<dbReference type="PROSITE" id="PS50125">
    <property type="entry name" value="GUANYLATE_CYCLASE_2"/>
    <property type="match status" value="1"/>
</dbReference>
<evidence type="ECO:0000256" key="1">
    <source>
        <dbReference type="ARBA" id="ARBA00004196"/>
    </source>
</evidence>
<dbReference type="GO" id="GO:0004016">
    <property type="term" value="F:adenylate cyclase activity"/>
    <property type="evidence" value="ECO:0007669"/>
    <property type="project" value="UniProtKB-ARBA"/>
</dbReference>
<comment type="similarity">
    <text evidence="2">Belongs to the adenylyl cyclase class-3 family.</text>
</comment>
<sequence>MQEGVGKNQILEVPLTDTMSAYSRRFPEEGGNLSEWMDEIHTRGIQEVVFWGTKSEASGWKNSQLFRDLVKKLQEDKIRLSTMDGAKFRSSPDSVRKLDRFLRSHLGSVLVCYSENESNEFVKLMREILSGKKEESTKVYIPYSPNITSEKSRKEKQEPPKNHGEDFKASRITIRVKLLAIVSAIVVVSMGLVIGLATSLFRNYTVSLIQEYNLSLARLTGLQVGLRIKELSTKSSEFADKRDIRPSRGSDSRKTSPPAYISGFFSNHPKILAWGKYEQGESSLVFNPRFLRDLRKEEDEIRGLWVSIPKEEKEKFFASEFESTRLENISSKFGFPTVLFIEKDVSGKGHGFFLISPQDLWESARSALQTELFAIWVVDSRGRLIAHTEESETVSAKDYSKNPLVQFLLRSPADNGSQTSIFEGKETLGSFQQLEDGNLAVVSSIEADKAFEAVYKIRRQNFYILISVLSLAFLVVFLFSRTLTVPLINLLSATRQIERGNYKVGIKPVTRDEVGVLTNSFLKMAHGLEEREKIKDTFGKFVNKEIAERALAGDMPLGGVTKDVTVFFSDLRNFTGMSEKLKPSEVVDFLNAYFTEMVECIYLTEGIVDKFIGDAIMAHWGALYTDENDARNAINSALLMRNALMEFNRIGNEIGRPQARFGCGINTGPVVVGQIGSEKKLEFTVIGDAVNLASRIEYLTKDFGTDILVSETSYEKVKDHYKFETLPPVWIRGKEKPQQLYAVLGWLEDPDCPKNLQELRRICGIPEPDSPSKAVAG</sequence>
<dbReference type="GO" id="GO:0030313">
    <property type="term" value="C:cell envelope"/>
    <property type="evidence" value="ECO:0007669"/>
    <property type="project" value="UniProtKB-SubCell"/>
</dbReference>
<feature type="transmembrane region" description="Helical" evidence="7">
    <location>
        <begin position="462"/>
        <end position="480"/>
    </location>
</feature>
<dbReference type="Pfam" id="PF00672">
    <property type="entry name" value="HAMP"/>
    <property type="match status" value="1"/>
</dbReference>
<evidence type="ECO:0000256" key="2">
    <source>
        <dbReference type="ARBA" id="ARBA00005381"/>
    </source>
</evidence>
<dbReference type="CDD" id="cd07302">
    <property type="entry name" value="CHD"/>
    <property type="match status" value="1"/>
</dbReference>
<name>A0A2M9XG75_9LEPT</name>
<feature type="domain" description="HAMP" evidence="9">
    <location>
        <begin position="481"/>
        <end position="533"/>
    </location>
</feature>
<evidence type="ECO:0000256" key="5">
    <source>
        <dbReference type="ARBA" id="ARBA00022989"/>
    </source>
</evidence>
<feature type="transmembrane region" description="Helical" evidence="7">
    <location>
        <begin position="178"/>
        <end position="201"/>
    </location>
</feature>
<keyword evidence="11" id="KW-1185">Reference proteome</keyword>
<keyword evidence="3" id="KW-1003">Cell membrane</keyword>
<dbReference type="SMART" id="SM00044">
    <property type="entry name" value="CYCc"/>
    <property type="match status" value="1"/>
</dbReference>
<dbReference type="GO" id="GO:0035556">
    <property type="term" value="P:intracellular signal transduction"/>
    <property type="evidence" value="ECO:0007669"/>
    <property type="project" value="InterPro"/>
</dbReference>
<dbReference type="PANTHER" id="PTHR43081:SF1">
    <property type="entry name" value="ADENYLATE CYCLASE, TERMINAL-DIFFERENTIATION SPECIFIC"/>
    <property type="match status" value="1"/>
</dbReference>
<keyword evidence="6 7" id="KW-0472">Membrane</keyword>
<accession>A0A2M9XG75</accession>
<dbReference type="Proteomes" id="UP000232196">
    <property type="component" value="Unassembled WGS sequence"/>
</dbReference>
<protein>
    <submittedName>
        <fullName evidence="10">Adenylate/guanylate cyclase domain-containing protein</fullName>
    </submittedName>
</protein>